<keyword evidence="5 7" id="KW-0413">Isomerase</keyword>
<dbReference type="InterPro" id="IPR008880">
    <property type="entry name" value="Trigger_fac_C"/>
</dbReference>
<evidence type="ECO:0000256" key="6">
    <source>
        <dbReference type="ARBA" id="ARBA00023306"/>
    </source>
</evidence>
<keyword evidence="11" id="KW-1185">Reference proteome</keyword>
<proteinExistence type="predicted"/>
<dbReference type="InterPro" id="IPR005215">
    <property type="entry name" value="Trig_fac"/>
</dbReference>
<evidence type="ECO:0000259" key="9">
    <source>
        <dbReference type="PROSITE" id="PS50059"/>
    </source>
</evidence>
<dbReference type="InterPro" id="IPR027304">
    <property type="entry name" value="Trigger_fact/SurA_dom_sf"/>
</dbReference>
<dbReference type="GO" id="GO:0003755">
    <property type="term" value="F:peptidyl-prolyl cis-trans isomerase activity"/>
    <property type="evidence" value="ECO:0007669"/>
    <property type="project" value="UniProtKB-KW"/>
</dbReference>
<dbReference type="Gene3D" id="1.10.3120.10">
    <property type="entry name" value="Trigger factor, C-terminal domain"/>
    <property type="match status" value="1"/>
</dbReference>
<dbReference type="GO" id="GO:0006457">
    <property type="term" value="P:protein folding"/>
    <property type="evidence" value="ECO:0007669"/>
    <property type="project" value="InterPro"/>
</dbReference>
<feature type="domain" description="PPIase FKBP-type" evidence="9">
    <location>
        <begin position="94"/>
        <end position="191"/>
    </location>
</feature>
<evidence type="ECO:0000256" key="8">
    <source>
        <dbReference type="SAM" id="SignalP"/>
    </source>
</evidence>
<dbReference type="AlphaFoldDB" id="A0A858BWC4"/>
<dbReference type="NCBIfam" id="TIGR00115">
    <property type="entry name" value="tig"/>
    <property type="match status" value="1"/>
</dbReference>
<evidence type="ECO:0000256" key="1">
    <source>
        <dbReference type="ARBA" id="ARBA00000971"/>
    </source>
</evidence>
<dbReference type="Proteomes" id="UP000466848">
    <property type="component" value="Chromosome"/>
</dbReference>
<dbReference type="InterPro" id="IPR037041">
    <property type="entry name" value="Trigger_fac_C_sf"/>
</dbReference>
<dbReference type="Pfam" id="PF05698">
    <property type="entry name" value="Trigger_C"/>
    <property type="match status" value="1"/>
</dbReference>
<evidence type="ECO:0000256" key="3">
    <source>
        <dbReference type="ARBA" id="ARBA00022618"/>
    </source>
</evidence>
<keyword evidence="8" id="KW-0732">Signal</keyword>
<sequence length="382" mass="42323">MDEMIRMNSGKRKVTALLVLSCLTLSLAACGNSYEVPYSDYDLSEYVTLGDYKGVQVTETKVSVTPEEVQAEIQKRLTAAGKQVEKTEGTAAEGDSVKLIYVGKLDGVPFENGSTGDEGTTITLGSSGYIDGFDAGVVGMKVGQMKTLHLTFPEDYGKDELNGQNVDFDVTLGAIMVTETPTYDLAFVKANSSETSLADYEKSVKKELYKTKQESAEEETKNQLWASIMDNAKVLKYPEKEVQAAKDTNEEYYENYAKQYNMELKDFVKQYAGMDEKAYADYQQQYAEAIISQEMVMYSIAKAEGISISDKEYKEKLAAFKADQGVTDDKAFKDQYGQSFEEYAGKDNLMKSFLLEKVIQFALDNAKVVPAEQNADAANTQA</sequence>
<dbReference type="PROSITE" id="PS51257">
    <property type="entry name" value="PROKAR_LIPOPROTEIN"/>
    <property type="match status" value="1"/>
</dbReference>
<evidence type="ECO:0000256" key="7">
    <source>
        <dbReference type="PROSITE-ProRule" id="PRU00277"/>
    </source>
</evidence>
<evidence type="ECO:0000313" key="10">
    <source>
        <dbReference type="EMBL" id="QIB69887.1"/>
    </source>
</evidence>
<evidence type="ECO:0000256" key="2">
    <source>
        <dbReference type="ARBA" id="ARBA00004496"/>
    </source>
</evidence>
<dbReference type="Pfam" id="PF00254">
    <property type="entry name" value="FKBP_C"/>
    <property type="match status" value="1"/>
</dbReference>
<keyword evidence="6" id="KW-0131">Cell cycle</keyword>
<keyword evidence="3" id="KW-0132">Cell division</keyword>
<dbReference type="EMBL" id="CP048649">
    <property type="protein sequence ID" value="QIB69887.1"/>
    <property type="molecule type" value="Genomic_DNA"/>
</dbReference>
<dbReference type="GO" id="GO:0051301">
    <property type="term" value="P:cell division"/>
    <property type="evidence" value="ECO:0007669"/>
    <property type="project" value="UniProtKB-KW"/>
</dbReference>
<dbReference type="PROSITE" id="PS50059">
    <property type="entry name" value="FKBP_PPIASE"/>
    <property type="match status" value="1"/>
</dbReference>
<organism evidence="10 11">
    <name type="scientific">Aminipila butyrica</name>
    <dbReference type="NCBI Taxonomy" id="433296"/>
    <lineage>
        <taxon>Bacteria</taxon>
        <taxon>Bacillati</taxon>
        <taxon>Bacillota</taxon>
        <taxon>Clostridia</taxon>
        <taxon>Peptostreptococcales</taxon>
        <taxon>Anaerovoracaceae</taxon>
        <taxon>Aminipila</taxon>
    </lineage>
</organism>
<dbReference type="RefSeq" id="WP_163067127.1">
    <property type="nucleotide sequence ID" value="NZ_CP048649.1"/>
</dbReference>
<protein>
    <recommendedName>
        <fullName evidence="7">peptidylprolyl isomerase</fullName>
        <ecNumber evidence="7">5.2.1.8</ecNumber>
    </recommendedName>
</protein>
<comment type="catalytic activity">
    <reaction evidence="1 7">
        <text>[protein]-peptidylproline (omega=180) = [protein]-peptidylproline (omega=0)</text>
        <dbReference type="Rhea" id="RHEA:16237"/>
        <dbReference type="Rhea" id="RHEA-COMP:10747"/>
        <dbReference type="Rhea" id="RHEA-COMP:10748"/>
        <dbReference type="ChEBI" id="CHEBI:83833"/>
        <dbReference type="ChEBI" id="CHEBI:83834"/>
        <dbReference type="EC" id="5.2.1.8"/>
    </reaction>
</comment>
<feature type="signal peptide" evidence="8">
    <location>
        <begin position="1"/>
        <end position="28"/>
    </location>
</feature>
<dbReference type="SUPFAM" id="SSF54534">
    <property type="entry name" value="FKBP-like"/>
    <property type="match status" value="1"/>
</dbReference>
<feature type="chain" id="PRO_5032629862" description="peptidylprolyl isomerase" evidence="8">
    <location>
        <begin position="29"/>
        <end position="382"/>
    </location>
</feature>
<dbReference type="SUPFAM" id="SSF109998">
    <property type="entry name" value="Triger factor/SurA peptide-binding domain-like"/>
    <property type="match status" value="1"/>
</dbReference>
<evidence type="ECO:0000256" key="4">
    <source>
        <dbReference type="ARBA" id="ARBA00023110"/>
    </source>
</evidence>
<dbReference type="Gene3D" id="3.10.50.40">
    <property type="match status" value="1"/>
</dbReference>
<keyword evidence="4 7" id="KW-0697">Rotamase</keyword>
<gene>
    <name evidence="10" type="primary">tig</name>
    <name evidence="10" type="ORF">Ami103574_11380</name>
</gene>
<dbReference type="GO" id="GO:0015031">
    <property type="term" value="P:protein transport"/>
    <property type="evidence" value="ECO:0007669"/>
    <property type="project" value="InterPro"/>
</dbReference>
<dbReference type="EC" id="5.2.1.8" evidence="7"/>
<evidence type="ECO:0000313" key="11">
    <source>
        <dbReference type="Proteomes" id="UP000466848"/>
    </source>
</evidence>
<accession>A0A858BWC4</accession>
<dbReference type="KEGG" id="abut:Ami103574_11380"/>
<comment type="subcellular location">
    <subcellularLocation>
        <location evidence="2">Cytoplasm</location>
    </subcellularLocation>
</comment>
<evidence type="ECO:0000256" key="5">
    <source>
        <dbReference type="ARBA" id="ARBA00023235"/>
    </source>
</evidence>
<dbReference type="GO" id="GO:0005737">
    <property type="term" value="C:cytoplasm"/>
    <property type="evidence" value="ECO:0007669"/>
    <property type="project" value="UniProtKB-SubCell"/>
</dbReference>
<dbReference type="InterPro" id="IPR046357">
    <property type="entry name" value="PPIase_dom_sf"/>
</dbReference>
<name>A0A858BWC4_9FIRM</name>
<dbReference type="InterPro" id="IPR001179">
    <property type="entry name" value="PPIase_FKBP_dom"/>
</dbReference>
<reference evidence="10 11" key="1">
    <citation type="submission" date="2020-02" db="EMBL/GenBank/DDBJ databases">
        <authorList>
            <person name="Kim Y.B."/>
            <person name="Roh S.W."/>
        </authorList>
    </citation>
    <scope>NUCLEOTIDE SEQUENCE [LARGE SCALE GENOMIC DNA]</scope>
    <source>
        <strain evidence="10 11">DSM 103574</strain>
    </source>
</reference>